<keyword evidence="7 15" id="KW-1133">Transmembrane helix</keyword>
<evidence type="ECO:0000256" key="8">
    <source>
        <dbReference type="ARBA" id="ARBA00023065"/>
    </source>
</evidence>
<reference evidence="18" key="1">
    <citation type="journal article" date="2019" name="PLoS Negl. Trop. Dis.">
        <title>Revisiting the worldwide diversity of Leptospira species in the environment.</title>
        <authorList>
            <person name="Vincent A.T."/>
            <person name="Schiettekatte O."/>
            <person name="Bourhy P."/>
            <person name="Veyrier F.J."/>
            <person name="Picardeau M."/>
        </authorList>
    </citation>
    <scope>NUCLEOTIDE SEQUENCE [LARGE SCALE GENOMIC DNA]</scope>
    <source>
        <strain evidence="18">201800277</strain>
    </source>
</reference>
<accession>A0A2M9XZK5</accession>
<keyword evidence="10 15" id="KW-0066">ATP synthesis</keyword>
<dbReference type="GO" id="GO:0046961">
    <property type="term" value="F:proton-transporting ATPase activity, rotational mechanism"/>
    <property type="evidence" value="ECO:0007669"/>
    <property type="project" value="TreeGrafter"/>
</dbReference>
<dbReference type="PANTHER" id="PTHR33445">
    <property type="entry name" value="ATP SYNTHASE SUBUNIT B', CHLOROPLASTIC"/>
    <property type="match status" value="1"/>
</dbReference>
<dbReference type="Gene3D" id="1.20.5.620">
    <property type="entry name" value="F1F0 ATP synthase subunit B, membrane domain"/>
    <property type="match status" value="1"/>
</dbReference>
<dbReference type="InterPro" id="IPR005864">
    <property type="entry name" value="ATP_synth_F0_bsu_bac"/>
</dbReference>
<comment type="caution">
    <text evidence="18">The sequence shown here is derived from an EMBL/GenBank/DDBJ whole genome shotgun (WGS) entry which is preliminary data.</text>
</comment>
<evidence type="ECO:0000256" key="6">
    <source>
        <dbReference type="ARBA" id="ARBA00022781"/>
    </source>
</evidence>
<comment type="subcellular location">
    <subcellularLocation>
        <location evidence="15">Cell membrane</location>
        <topology evidence="15">Single-pass membrane protein</topology>
    </subcellularLocation>
    <subcellularLocation>
        <location evidence="14">Endomembrane system</location>
        <topology evidence="14">Single-pass membrane protein</topology>
    </subcellularLocation>
</comment>
<dbReference type="NCBIfam" id="TIGR01144">
    <property type="entry name" value="ATP_synt_b"/>
    <property type="match status" value="1"/>
</dbReference>
<dbReference type="InterPro" id="IPR050059">
    <property type="entry name" value="ATP_synthase_B_chain"/>
</dbReference>
<dbReference type="Proteomes" id="UP000297891">
    <property type="component" value="Unassembled WGS sequence"/>
</dbReference>
<feature type="coiled-coil region" evidence="17">
    <location>
        <begin position="42"/>
        <end position="90"/>
    </location>
</feature>
<evidence type="ECO:0000313" key="18">
    <source>
        <dbReference type="EMBL" id="TGK96844.1"/>
    </source>
</evidence>
<dbReference type="EMBL" id="RQFP01000001">
    <property type="protein sequence ID" value="TGK96844.1"/>
    <property type="molecule type" value="Genomic_DNA"/>
</dbReference>
<name>A0A2M9XZK5_9LEPT</name>
<evidence type="ECO:0000313" key="19">
    <source>
        <dbReference type="Proteomes" id="UP000297891"/>
    </source>
</evidence>
<evidence type="ECO:0000256" key="16">
    <source>
        <dbReference type="RuleBase" id="RU003848"/>
    </source>
</evidence>
<gene>
    <name evidence="15" type="primary">atpF</name>
    <name evidence="18" type="ORF">EHQ30_09710</name>
</gene>
<dbReference type="CDD" id="cd06503">
    <property type="entry name" value="ATP-synt_Fo_b"/>
    <property type="match status" value="1"/>
</dbReference>
<dbReference type="GO" id="GO:0005886">
    <property type="term" value="C:plasma membrane"/>
    <property type="evidence" value="ECO:0007669"/>
    <property type="project" value="UniProtKB-SubCell"/>
</dbReference>
<dbReference type="RefSeq" id="WP_100791285.1">
    <property type="nucleotide sequence ID" value="NZ_NPDQ01000006.1"/>
</dbReference>
<dbReference type="InterPro" id="IPR002146">
    <property type="entry name" value="ATP_synth_b/b'su_bac/chlpt"/>
</dbReference>
<comment type="function">
    <text evidence="12">Component of the F(0) channel, it forms part of the peripheral stalk, linking F(1) to F(0). The b'-subunit is a diverged and duplicated form of b found in plants and photosynthetic bacteria.</text>
</comment>
<comment type="subunit">
    <text evidence="15">F-type ATPases have 2 components, F(1) - the catalytic core - and F(0) - the membrane proton channel. F(1) has five subunits: alpha(3), beta(3), gamma(1), delta(1), epsilon(1). F(0) has three main subunits: a(1), b(2) and c(10-14). The alpha and beta chains form an alternating ring which encloses part of the gamma chain. F(1) is attached to F(0) by a central stalk formed by the gamma and epsilon chains, while a peripheral stalk is formed by the delta and b chains.</text>
</comment>
<dbReference type="NCBIfam" id="NF009991">
    <property type="entry name" value="PRK13460.1"/>
    <property type="match status" value="1"/>
</dbReference>
<evidence type="ECO:0000256" key="4">
    <source>
        <dbReference type="ARBA" id="ARBA00022547"/>
    </source>
</evidence>
<evidence type="ECO:0000256" key="9">
    <source>
        <dbReference type="ARBA" id="ARBA00023136"/>
    </source>
</evidence>
<dbReference type="AlphaFoldDB" id="A0A2M9XZK5"/>
<evidence type="ECO:0000256" key="10">
    <source>
        <dbReference type="ARBA" id="ARBA00023310"/>
    </source>
</evidence>
<dbReference type="GO" id="GO:0045259">
    <property type="term" value="C:proton-transporting ATP synthase complex"/>
    <property type="evidence" value="ECO:0007669"/>
    <property type="project" value="UniProtKB-KW"/>
</dbReference>
<keyword evidence="4 15" id="KW-0138">CF(0)</keyword>
<comment type="similarity">
    <text evidence="1 15 16">Belongs to the ATPase B chain family.</text>
</comment>
<comment type="subunit">
    <text evidence="13">F-type ATPases have 2 components, F(1) - the catalytic core - and F(0) - the membrane proton channel. F(1) has five subunits: alpha(3), beta(3), gamma(1), delta(1), epsilon(1). F(0) has four main subunits: a(1), b(2) and c(10-14). The alpha and beta chains form an alternating ring which encloses part of the gamma chain. F(1) is attached to F(0) by a central stalk formed by the gamma and epsilon chains, while a peripheral stalk is formed by the delta and b chains.</text>
</comment>
<dbReference type="Pfam" id="PF00430">
    <property type="entry name" value="ATP-synt_B"/>
    <property type="match status" value="1"/>
</dbReference>
<dbReference type="GO" id="GO:0012505">
    <property type="term" value="C:endomembrane system"/>
    <property type="evidence" value="ECO:0007669"/>
    <property type="project" value="UniProtKB-SubCell"/>
</dbReference>
<evidence type="ECO:0000256" key="17">
    <source>
        <dbReference type="SAM" id="Coils"/>
    </source>
</evidence>
<evidence type="ECO:0000256" key="7">
    <source>
        <dbReference type="ARBA" id="ARBA00022989"/>
    </source>
</evidence>
<keyword evidence="2 15" id="KW-0813">Transport</keyword>
<evidence type="ECO:0000256" key="5">
    <source>
        <dbReference type="ARBA" id="ARBA00022692"/>
    </source>
</evidence>
<evidence type="ECO:0000256" key="15">
    <source>
        <dbReference type="HAMAP-Rule" id="MF_01398"/>
    </source>
</evidence>
<protein>
    <recommendedName>
        <fullName evidence="15">ATP synthase subunit b</fullName>
    </recommendedName>
    <alternativeName>
        <fullName evidence="15">ATP synthase F(0) sector subunit b</fullName>
    </alternativeName>
    <alternativeName>
        <fullName evidence="15">ATPase subunit I</fullName>
    </alternativeName>
    <alternativeName>
        <fullName evidence="15">F-type ATPase subunit b</fullName>
        <shortName evidence="15">F-ATPase subunit b</shortName>
    </alternativeName>
</protein>
<evidence type="ECO:0000256" key="13">
    <source>
        <dbReference type="ARBA" id="ARBA00026054"/>
    </source>
</evidence>
<evidence type="ECO:0000256" key="11">
    <source>
        <dbReference type="ARBA" id="ARBA00025198"/>
    </source>
</evidence>
<organism evidence="18 19">
    <name type="scientific">Leptospira brenneri</name>
    <dbReference type="NCBI Taxonomy" id="2023182"/>
    <lineage>
        <taxon>Bacteria</taxon>
        <taxon>Pseudomonadati</taxon>
        <taxon>Spirochaetota</taxon>
        <taxon>Spirochaetia</taxon>
        <taxon>Leptospirales</taxon>
        <taxon>Leptospiraceae</taxon>
        <taxon>Leptospira</taxon>
    </lineage>
</organism>
<evidence type="ECO:0000256" key="12">
    <source>
        <dbReference type="ARBA" id="ARBA00025614"/>
    </source>
</evidence>
<keyword evidence="8 15" id="KW-0406">Ion transport</keyword>
<keyword evidence="19" id="KW-1185">Reference proteome</keyword>
<keyword evidence="9 15" id="KW-0472">Membrane</keyword>
<keyword evidence="5 15" id="KW-0812">Transmembrane</keyword>
<keyword evidence="3 15" id="KW-1003">Cell membrane</keyword>
<keyword evidence="6 15" id="KW-0375">Hydrogen ion transport</keyword>
<dbReference type="GO" id="GO:0046933">
    <property type="term" value="F:proton-transporting ATP synthase activity, rotational mechanism"/>
    <property type="evidence" value="ECO:0007669"/>
    <property type="project" value="UniProtKB-UniRule"/>
</dbReference>
<proteinExistence type="inferred from homology"/>
<comment type="function">
    <text evidence="11 15">F(1)F(0) ATP synthase produces ATP from ADP in the presence of a proton or sodium gradient. F-type ATPases consist of two structural domains, F(1) containing the extramembraneous catalytic core and F(0) containing the membrane proton channel, linked together by a central stalk and a peripheral stalk. During catalysis, ATP synthesis in the catalytic domain of F(1) is coupled via a rotary mechanism of the central stalk subunits to proton translocation.</text>
</comment>
<dbReference type="OrthoDB" id="308784at2"/>
<evidence type="ECO:0000256" key="2">
    <source>
        <dbReference type="ARBA" id="ARBA00022448"/>
    </source>
</evidence>
<evidence type="ECO:0000256" key="14">
    <source>
        <dbReference type="ARBA" id="ARBA00037847"/>
    </source>
</evidence>
<dbReference type="InterPro" id="IPR028987">
    <property type="entry name" value="ATP_synth_B-like_membr_sf"/>
</dbReference>
<keyword evidence="17" id="KW-0175">Coiled coil</keyword>
<feature type="transmembrane region" description="Helical" evidence="15">
    <location>
        <begin position="14"/>
        <end position="33"/>
    </location>
</feature>
<dbReference type="PANTHER" id="PTHR33445:SF1">
    <property type="entry name" value="ATP SYNTHASE SUBUNIT B"/>
    <property type="match status" value="1"/>
</dbReference>
<dbReference type="SUPFAM" id="SSF81573">
    <property type="entry name" value="F1F0 ATP synthase subunit B, membrane domain"/>
    <property type="match status" value="1"/>
</dbReference>
<sequence length="174" mass="19664">MVILAASGFNLLKVNPGLVIWTLVTFSVVVFVLKKFAWDKILHALEERASGIQGDINKAETLRVEAEKSLKEYKDQLFKATEEAHKIVDEAKKDAVALRTRLTEEAHNEVKGIKDSALREIDLAKSRALSEMQNQIVEMSVLIASEILEKQLKKEDYASFVEKEIAKLDKLKIK</sequence>
<dbReference type="HAMAP" id="MF_01398">
    <property type="entry name" value="ATP_synth_b_bprime"/>
    <property type="match status" value="1"/>
</dbReference>
<evidence type="ECO:0000256" key="1">
    <source>
        <dbReference type="ARBA" id="ARBA00005513"/>
    </source>
</evidence>
<evidence type="ECO:0000256" key="3">
    <source>
        <dbReference type="ARBA" id="ARBA00022475"/>
    </source>
</evidence>